<dbReference type="SUPFAM" id="SSF117396">
    <property type="entry name" value="TM1631-like"/>
    <property type="match status" value="1"/>
</dbReference>
<organism evidence="1 2">
    <name type="scientific">Kineococcus glutinatus</name>
    <dbReference type="NCBI Taxonomy" id="1070872"/>
    <lineage>
        <taxon>Bacteria</taxon>
        <taxon>Bacillati</taxon>
        <taxon>Actinomycetota</taxon>
        <taxon>Actinomycetes</taxon>
        <taxon>Kineosporiales</taxon>
        <taxon>Kineosporiaceae</taxon>
        <taxon>Kineococcus</taxon>
    </lineage>
</organism>
<dbReference type="InterPro" id="IPR036520">
    <property type="entry name" value="UPF0759_sf"/>
</dbReference>
<accession>A0ABP9HEY6</accession>
<evidence type="ECO:0000313" key="2">
    <source>
        <dbReference type="Proteomes" id="UP001501195"/>
    </source>
</evidence>
<dbReference type="Gene3D" id="3.20.20.410">
    <property type="entry name" value="Protein of unknown function UPF0759"/>
    <property type="match status" value="1"/>
</dbReference>
<dbReference type="RefSeq" id="WP_345711212.1">
    <property type="nucleotide sequence ID" value="NZ_BAABIL010000117.1"/>
</dbReference>
<reference evidence="2" key="1">
    <citation type="journal article" date="2019" name="Int. J. Syst. Evol. Microbiol.">
        <title>The Global Catalogue of Microorganisms (GCM) 10K type strain sequencing project: providing services to taxonomists for standard genome sequencing and annotation.</title>
        <authorList>
            <consortium name="The Broad Institute Genomics Platform"/>
            <consortium name="The Broad Institute Genome Sequencing Center for Infectious Disease"/>
            <person name="Wu L."/>
            <person name="Ma J."/>
        </authorList>
    </citation>
    <scope>NUCLEOTIDE SEQUENCE [LARGE SCALE GENOMIC DNA]</scope>
    <source>
        <strain evidence="2">JCM 18126</strain>
    </source>
</reference>
<dbReference type="InterPro" id="IPR002763">
    <property type="entry name" value="DUF72"/>
</dbReference>
<gene>
    <name evidence="1" type="ORF">GCM10023225_09310</name>
</gene>
<name>A0ABP9HEY6_9ACTN</name>
<proteinExistence type="predicted"/>
<dbReference type="Pfam" id="PF01904">
    <property type="entry name" value="DUF72"/>
    <property type="match status" value="1"/>
</dbReference>
<comment type="caution">
    <text evidence="1">The sequence shown here is derived from an EMBL/GenBank/DDBJ whole genome shotgun (WGS) entry which is preliminary data.</text>
</comment>
<keyword evidence="2" id="KW-1185">Reference proteome</keyword>
<sequence>MGTIRVGTSGWTYAEWRGTFYPPGLPRARELEHTAAHVATVELNASFHALQRPTSYASWARRTPPGFCFAVKGWREVTHDRRLVAVEGALADFFGSGLLALGDKLGPVLWQLPPSLRFDAGRLAEFCALLPRTTAAAAELAAARSGARVEPAADRPLRHALEVRNAGFARPELVHLLREQGIALVASDSPRLWPALADQTADFAYVRLHGATELYASGYDDAALDAWAERVRCWAAGTTPPRAPLLAPPDVPTPSGGRDVYVYFDNTRSVRAPYDAAALVQRLG</sequence>
<dbReference type="PANTHER" id="PTHR30348">
    <property type="entry name" value="UNCHARACTERIZED PROTEIN YECE"/>
    <property type="match status" value="1"/>
</dbReference>
<evidence type="ECO:0000313" key="1">
    <source>
        <dbReference type="EMBL" id="GAA4969215.1"/>
    </source>
</evidence>
<dbReference type="PANTHER" id="PTHR30348:SF4">
    <property type="entry name" value="DUF72 DOMAIN-CONTAINING PROTEIN"/>
    <property type="match status" value="1"/>
</dbReference>
<protein>
    <submittedName>
        <fullName evidence="1">DUF72 domain-containing protein</fullName>
    </submittedName>
</protein>
<dbReference type="EMBL" id="BAABIL010000117">
    <property type="protein sequence ID" value="GAA4969215.1"/>
    <property type="molecule type" value="Genomic_DNA"/>
</dbReference>
<dbReference type="Proteomes" id="UP001501195">
    <property type="component" value="Unassembled WGS sequence"/>
</dbReference>